<dbReference type="AlphaFoldDB" id="A0A1A9ZJH2"/>
<keyword evidence="1" id="KW-1133">Transmembrane helix</keyword>
<evidence type="ECO:0000313" key="3">
    <source>
        <dbReference type="Proteomes" id="UP000092445"/>
    </source>
</evidence>
<dbReference type="Proteomes" id="UP000092445">
    <property type="component" value="Unassembled WGS sequence"/>
</dbReference>
<reference evidence="2" key="2">
    <citation type="submission" date="2020-05" db="UniProtKB">
        <authorList>
            <consortium name="EnsemblMetazoa"/>
        </authorList>
    </citation>
    <scope>IDENTIFICATION</scope>
    <source>
        <strain evidence="2">IAEA</strain>
    </source>
</reference>
<keyword evidence="1" id="KW-0472">Membrane</keyword>
<dbReference type="VEuPathDB" id="VectorBase:GPAI016805"/>
<protein>
    <submittedName>
        <fullName evidence="2">Uncharacterized protein</fullName>
    </submittedName>
</protein>
<sequence>MLGATGDFVIFERSTLLMVIFGGLSLALSFNGFFNIILLFICVSMSSSSKSWLAFVDVSKSGQVISVTFELPISSSSSLPLYVGEIAFMGTVSVDLMFTSSICADDETFIEFIFLLDVCCEAKDDVLPPNSELLLAFLFNRNR</sequence>
<proteinExistence type="predicted"/>
<feature type="transmembrane region" description="Helical" evidence="1">
    <location>
        <begin position="16"/>
        <end position="43"/>
    </location>
</feature>
<name>A0A1A9ZJH2_GLOPL</name>
<keyword evidence="1" id="KW-0812">Transmembrane</keyword>
<evidence type="ECO:0000256" key="1">
    <source>
        <dbReference type="SAM" id="Phobius"/>
    </source>
</evidence>
<reference evidence="3" key="1">
    <citation type="submission" date="2014-03" db="EMBL/GenBank/DDBJ databases">
        <authorList>
            <person name="Aksoy S."/>
            <person name="Warren W."/>
            <person name="Wilson R.K."/>
        </authorList>
    </citation>
    <scope>NUCLEOTIDE SEQUENCE [LARGE SCALE GENOMIC DNA]</scope>
    <source>
        <strain evidence="3">IAEA</strain>
    </source>
</reference>
<accession>A0A1A9ZJH2</accession>
<organism evidence="2 3">
    <name type="scientific">Glossina pallidipes</name>
    <name type="common">Tsetse fly</name>
    <dbReference type="NCBI Taxonomy" id="7398"/>
    <lineage>
        <taxon>Eukaryota</taxon>
        <taxon>Metazoa</taxon>
        <taxon>Ecdysozoa</taxon>
        <taxon>Arthropoda</taxon>
        <taxon>Hexapoda</taxon>
        <taxon>Insecta</taxon>
        <taxon>Pterygota</taxon>
        <taxon>Neoptera</taxon>
        <taxon>Endopterygota</taxon>
        <taxon>Diptera</taxon>
        <taxon>Brachycera</taxon>
        <taxon>Muscomorpha</taxon>
        <taxon>Hippoboscoidea</taxon>
        <taxon>Glossinidae</taxon>
        <taxon>Glossina</taxon>
    </lineage>
</organism>
<evidence type="ECO:0000313" key="2">
    <source>
        <dbReference type="EnsemblMetazoa" id="GPAI016805-PA"/>
    </source>
</evidence>
<keyword evidence="3" id="KW-1185">Reference proteome</keyword>
<dbReference type="EnsemblMetazoa" id="GPAI016805-RA">
    <property type="protein sequence ID" value="GPAI016805-PA"/>
    <property type="gene ID" value="GPAI016805"/>
</dbReference>